<dbReference type="SUPFAM" id="SSF56059">
    <property type="entry name" value="Glutathione synthetase ATP-binding domain-like"/>
    <property type="match status" value="1"/>
</dbReference>
<dbReference type="Gene3D" id="3.30.470.20">
    <property type="entry name" value="ATP-grasp fold, B domain"/>
    <property type="match status" value="2"/>
</dbReference>
<evidence type="ECO:0000256" key="3">
    <source>
        <dbReference type="ARBA" id="ARBA00011738"/>
    </source>
</evidence>
<dbReference type="Proteomes" id="UP000326994">
    <property type="component" value="Unassembled WGS sequence"/>
</dbReference>
<dbReference type="EC" id="6.3.2.30" evidence="4"/>
<comment type="catalytic activity">
    <reaction evidence="12">
        <text>[L-4-(L-arginin-2-N-yl)aspartate](n) + L-aspartate + ATP = [L-4-(L-arginin-2-N-yl)aspartate](n)-L-aspartate + ADP + phosphate + H(+)</text>
        <dbReference type="Rhea" id="RHEA:13277"/>
        <dbReference type="Rhea" id="RHEA-COMP:13728"/>
        <dbReference type="Rhea" id="RHEA-COMP:13733"/>
        <dbReference type="ChEBI" id="CHEBI:15378"/>
        <dbReference type="ChEBI" id="CHEBI:29991"/>
        <dbReference type="ChEBI" id="CHEBI:30616"/>
        <dbReference type="ChEBI" id="CHEBI:43474"/>
        <dbReference type="ChEBI" id="CHEBI:137986"/>
        <dbReference type="ChEBI" id="CHEBI:137990"/>
        <dbReference type="ChEBI" id="CHEBI:456216"/>
        <dbReference type="EC" id="6.3.2.29"/>
    </reaction>
</comment>
<sequence>MNIREINAMRGPNYWSVRRHKLIVMVLDLEKMEEFPSNKIKGFSKRLKNMFPSMYSHRCSVGEPGGFFQRVEEGTWMGHIIEHIALEIQTLAGMDTGFGRTRDYGEVGVYNVVFSYMEESVGRYAAEASVKICEALIAAKDYDLDPDIQKMRELRESSRLGPSTGSIVEEAESRGIPWIRLNKYSLCQLGYGANQKRIQATVTSETSSIGVELACDKEDTKYLLEQAEVEVPRGDIISRESSLEDACRYVGYPLVIKPIDGNHGRGITVDIQNYEGAVVAFHAAKEVSRRVIVEKYITGEDYRLLVINNVLVAGAIRTPAHVVGDGKQTVESLIDEVNRDPRRGYGHENVLTQITVNDLTRTIIKDAGKTLDSVLEEGEKLILKDTANLSTGGTAEDITDIIHPANVSMAERISKIIDLDICGIDIMTTDISKPLSETGGAILEVNAGPGFRMHLAPTSGLPRNVAAPVIDKLFPKQGDTGRIPITAITGTNGKTTTSRLIAHMAKMKGYRVGYTTSDGVYIQNRLLMTGDCTGPSSAEFVLKDPTVNFAVLECARGGLLRAGLGFKNCDVAVVTNVSADHLGLKGIHTVEQLARVKGVIPETVLPDGYAILNADDDLVYEMRRSLDCKVALFSMDEENSRVKALQRKGGITAIYENGFVTICKGEWKMRVMKAVNIPLTYGGKADFMIQNVLAAVLAAHVQGIRIEDMKVALETFIPSASQTPGRLNLFKFENFSILLDYAHNPAGMRALKQFSDNLEASHKVCIIAGIGDRRVEDNNLIGSIAAEMSDEIIIRQDKRLRGKTEEELIKMLNDGIKMQNPKMKTTVIPSEKEAITHAVNNAKKDSLIILCSDVVPDALELVQKFKAQEASGKKIFAQ</sequence>
<evidence type="ECO:0000259" key="14">
    <source>
        <dbReference type="PROSITE" id="PS50975"/>
    </source>
</evidence>
<dbReference type="InterPro" id="IPR036565">
    <property type="entry name" value="Mur-like_cat_sf"/>
</dbReference>
<accession>A0A5J4FVR5</accession>
<dbReference type="GO" id="GO:0046872">
    <property type="term" value="F:metal ion binding"/>
    <property type="evidence" value="ECO:0007669"/>
    <property type="project" value="InterPro"/>
</dbReference>
<dbReference type="EMBL" id="BKCF01000001">
    <property type="protein sequence ID" value="GEQ85202.1"/>
    <property type="molecule type" value="Genomic_DNA"/>
</dbReference>
<evidence type="ECO:0000256" key="5">
    <source>
        <dbReference type="ARBA" id="ARBA00013005"/>
    </source>
</evidence>
<dbReference type="OrthoDB" id="9803907at2"/>
<dbReference type="SUPFAM" id="SSF53244">
    <property type="entry name" value="MurD-like peptide ligases, peptide-binding domain"/>
    <property type="match status" value="1"/>
</dbReference>
<evidence type="ECO:0000256" key="1">
    <source>
        <dbReference type="ARBA" id="ARBA00003184"/>
    </source>
</evidence>
<organism evidence="15 16">
    <name type="scientific">Patiriisocius marinistellae</name>
    <dbReference type="NCBI Taxonomy" id="2494560"/>
    <lineage>
        <taxon>Bacteria</taxon>
        <taxon>Pseudomonadati</taxon>
        <taxon>Bacteroidota</taxon>
        <taxon>Flavobacteriia</taxon>
        <taxon>Flavobacteriales</taxon>
        <taxon>Flavobacteriaceae</taxon>
        <taxon>Patiriisocius</taxon>
    </lineage>
</organism>
<evidence type="ECO:0000313" key="16">
    <source>
        <dbReference type="Proteomes" id="UP000326994"/>
    </source>
</evidence>
<evidence type="ECO:0000256" key="13">
    <source>
        <dbReference type="PROSITE-ProRule" id="PRU00409"/>
    </source>
</evidence>
<dbReference type="InterPro" id="IPR013221">
    <property type="entry name" value="Mur_ligase_cen"/>
</dbReference>
<dbReference type="AlphaFoldDB" id="A0A5J4FVR5"/>
<feature type="domain" description="ATP-grasp" evidence="14">
    <location>
        <begin position="221"/>
        <end position="474"/>
    </location>
</feature>
<keyword evidence="16" id="KW-1185">Reference proteome</keyword>
<protein>
    <recommendedName>
        <fullName evidence="6">Cyanophycin synthetase</fullName>
        <ecNumber evidence="5">6.3.2.29</ecNumber>
        <ecNumber evidence="4">6.3.2.30</ecNumber>
    </recommendedName>
    <alternativeName>
        <fullName evidence="10">Cyanophycin synthase</fullName>
    </alternativeName>
</protein>
<dbReference type="InterPro" id="IPR044019">
    <property type="entry name" value="Cyanophycin_syn_N"/>
</dbReference>
<dbReference type="InterPro" id="IPR036615">
    <property type="entry name" value="Mur_ligase_C_dom_sf"/>
</dbReference>
<evidence type="ECO:0000256" key="11">
    <source>
        <dbReference type="ARBA" id="ARBA00048094"/>
    </source>
</evidence>
<evidence type="ECO:0000256" key="10">
    <source>
        <dbReference type="ARBA" id="ARBA00031353"/>
    </source>
</evidence>
<dbReference type="Pfam" id="PF18921">
    <property type="entry name" value="Cyanophycin_syn"/>
    <property type="match status" value="1"/>
</dbReference>
<dbReference type="Pfam" id="PF08443">
    <property type="entry name" value="RimK"/>
    <property type="match status" value="1"/>
</dbReference>
<dbReference type="GO" id="GO:0071160">
    <property type="term" value="F:cyanophycin synthetase activity (L-aspartate-adding)"/>
    <property type="evidence" value="ECO:0007669"/>
    <property type="project" value="UniProtKB-EC"/>
</dbReference>
<evidence type="ECO:0000256" key="2">
    <source>
        <dbReference type="ARBA" id="ARBA00009060"/>
    </source>
</evidence>
<evidence type="ECO:0000256" key="8">
    <source>
        <dbReference type="ARBA" id="ARBA00022741"/>
    </source>
</evidence>
<name>A0A5J4FVR5_9FLAO</name>
<dbReference type="SUPFAM" id="SSF53623">
    <property type="entry name" value="MurD-like peptide ligases, catalytic domain"/>
    <property type="match status" value="1"/>
</dbReference>
<evidence type="ECO:0000256" key="7">
    <source>
        <dbReference type="ARBA" id="ARBA00022598"/>
    </source>
</evidence>
<dbReference type="InterPro" id="IPR013651">
    <property type="entry name" value="ATP-grasp_RimK-type"/>
</dbReference>
<evidence type="ECO:0000256" key="4">
    <source>
        <dbReference type="ARBA" id="ARBA00012968"/>
    </source>
</evidence>
<comment type="catalytic activity">
    <reaction evidence="11">
        <text>[L-4-(L-arginin-2-N-yl)aspartate](n)-L-aspartate + L-arginine + ATP = [L-4-(L-arginin-2-N-yl)aspartate](n+1) + ADP + phosphate + H(+)</text>
        <dbReference type="Rhea" id="RHEA:23888"/>
        <dbReference type="Rhea" id="RHEA-COMP:13732"/>
        <dbReference type="Rhea" id="RHEA-COMP:13733"/>
        <dbReference type="ChEBI" id="CHEBI:15378"/>
        <dbReference type="ChEBI" id="CHEBI:30616"/>
        <dbReference type="ChEBI" id="CHEBI:32682"/>
        <dbReference type="ChEBI" id="CHEBI:43474"/>
        <dbReference type="ChEBI" id="CHEBI:137986"/>
        <dbReference type="ChEBI" id="CHEBI:137990"/>
        <dbReference type="ChEBI" id="CHEBI:456216"/>
        <dbReference type="EC" id="6.3.2.30"/>
    </reaction>
</comment>
<reference evidence="15 16" key="1">
    <citation type="submission" date="2019-08" db="EMBL/GenBank/DDBJ databases">
        <title>Ulvibacter marinistellae sp. nov., isolated from a starfish, Patiria pectinifera.</title>
        <authorList>
            <person name="Kawano K."/>
            <person name="Ushijima N."/>
            <person name="Kihara M."/>
            <person name="Itoh H."/>
        </authorList>
    </citation>
    <scope>NUCLEOTIDE SEQUENCE [LARGE SCALE GENOMIC DNA]</scope>
    <source>
        <strain evidence="15 16">KK4</strain>
    </source>
</reference>
<comment type="caution">
    <text evidence="15">The sequence shown here is derived from an EMBL/GenBank/DDBJ whole genome shotgun (WGS) entry which is preliminary data.</text>
</comment>
<dbReference type="RefSeq" id="WP_151893131.1">
    <property type="nucleotide sequence ID" value="NZ_BKCF01000001.1"/>
</dbReference>
<keyword evidence="9 13" id="KW-0067">ATP-binding</keyword>
<dbReference type="Gene3D" id="3.40.1190.10">
    <property type="entry name" value="Mur-like, catalytic domain"/>
    <property type="match status" value="1"/>
</dbReference>
<dbReference type="PANTHER" id="PTHR23135">
    <property type="entry name" value="MUR LIGASE FAMILY MEMBER"/>
    <property type="match status" value="1"/>
</dbReference>
<proteinExistence type="inferred from homology"/>
<dbReference type="EC" id="6.3.2.29" evidence="5"/>
<dbReference type="Pfam" id="PF08245">
    <property type="entry name" value="Mur_ligase_M"/>
    <property type="match status" value="1"/>
</dbReference>
<dbReference type="InterPro" id="IPR011810">
    <property type="entry name" value="Cya_phycin_syn"/>
</dbReference>
<evidence type="ECO:0000256" key="9">
    <source>
        <dbReference type="ARBA" id="ARBA00022840"/>
    </source>
</evidence>
<evidence type="ECO:0000256" key="6">
    <source>
        <dbReference type="ARBA" id="ARBA00022036"/>
    </source>
</evidence>
<keyword evidence="7" id="KW-0436">Ligase</keyword>
<dbReference type="NCBIfam" id="NF010623">
    <property type="entry name" value="PRK14016.1"/>
    <property type="match status" value="1"/>
</dbReference>
<keyword evidence="8 13" id="KW-0547">Nucleotide-binding</keyword>
<comment type="function">
    <text evidence="1">Catalyzes the ATP-dependent polymerization of arginine and aspartate to multi-L-arginyl-poly-L-aspartic acid (cyanophycin; a water-insoluble reserve polymer).</text>
</comment>
<evidence type="ECO:0000256" key="12">
    <source>
        <dbReference type="ARBA" id="ARBA00048425"/>
    </source>
</evidence>
<gene>
    <name evidence="15" type="primary">cphA</name>
    <name evidence="15" type="ORF">ULMS_07100</name>
</gene>
<dbReference type="Gene3D" id="3.90.190.20">
    <property type="entry name" value="Mur ligase, C-terminal domain"/>
    <property type="match status" value="1"/>
</dbReference>
<comment type="similarity">
    <text evidence="2">In the C-terminal section; belongs to the MurCDEF family.</text>
</comment>
<comment type="subunit">
    <text evidence="3">Homodimer.</text>
</comment>
<dbReference type="PROSITE" id="PS50975">
    <property type="entry name" value="ATP_GRASP"/>
    <property type="match status" value="1"/>
</dbReference>
<dbReference type="Pfam" id="PF02875">
    <property type="entry name" value="Mur_ligase_C"/>
    <property type="match status" value="1"/>
</dbReference>
<dbReference type="GO" id="GO:0005524">
    <property type="term" value="F:ATP binding"/>
    <property type="evidence" value="ECO:0007669"/>
    <property type="project" value="UniProtKB-UniRule"/>
</dbReference>
<dbReference type="GO" id="GO:0071161">
    <property type="term" value="F:cyanophycin synthetase activity (L-arginine-adding)"/>
    <property type="evidence" value="ECO:0007669"/>
    <property type="project" value="UniProtKB-EC"/>
</dbReference>
<evidence type="ECO:0000313" key="15">
    <source>
        <dbReference type="EMBL" id="GEQ85202.1"/>
    </source>
</evidence>
<dbReference type="InterPro" id="IPR011761">
    <property type="entry name" value="ATP-grasp"/>
</dbReference>
<dbReference type="InterPro" id="IPR004101">
    <property type="entry name" value="Mur_ligase_C"/>
</dbReference>
<dbReference type="PANTHER" id="PTHR23135:SF18">
    <property type="entry name" value="CYANOPHYCIN SYNTHETASE"/>
    <property type="match status" value="1"/>
</dbReference>
<dbReference type="NCBIfam" id="TIGR02068">
    <property type="entry name" value="cya_phycin_syn"/>
    <property type="match status" value="1"/>
</dbReference>